<evidence type="ECO:0000313" key="1">
    <source>
        <dbReference type="EMBL" id="KMM66040.1"/>
    </source>
</evidence>
<dbReference type="AlphaFoldDB" id="A0A0J6F9V1"/>
<organism evidence="1 2">
    <name type="scientific">Coccidioides posadasii RMSCC 3488</name>
    <dbReference type="NCBI Taxonomy" id="454284"/>
    <lineage>
        <taxon>Eukaryota</taxon>
        <taxon>Fungi</taxon>
        <taxon>Dikarya</taxon>
        <taxon>Ascomycota</taxon>
        <taxon>Pezizomycotina</taxon>
        <taxon>Eurotiomycetes</taxon>
        <taxon>Eurotiomycetidae</taxon>
        <taxon>Onygenales</taxon>
        <taxon>Onygenaceae</taxon>
        <taxon>Coccidioides</taxon>
    </lineage>
</organism>
<reference evidence="2" key="2">
    <citation type="journal article" date="2009" name="Genome Res.">
        <title>Comparative genomic analyses of the human fungal pathogens Coccidioides and their relatives.</title>
        <authorList>
            <person name="Sharpton T.J."/>
            <person name="Stajich J.E."/>
            <person name="Rounsley S.D."/>
            <person name="Gardner M.J."/>
            <person name="Wortman J.R."/>
            <person name="Jordar V.S."/>
            <person name="Maiti R."/>
            <person name="Kodira C.D."/>
            <person name="Neafsey D.E."/>
            <person name="Zeng Q."/>
            <person name="Hung C.-Y."/>
            <person name="McMahan C."/>
            <person name="Muszewska A."/>
            <person name="Grynberg M."/>
            <person name="Mandel M.A."/>
            <person name="Kellner E.M."/>
            <person name="Barker B.M."/>
            <person name="Galgiani J.N."/>
            <person name="Orbach M.J."/>
            <person name="Kirkland T.N."/>
            <person name="Cole G.T."/>
            <person name="Henn M.R."/>
            <person name="Birren B.W."/>
            <person name="Taylor J.W."/>
        </authorList>
    </citation>
    <scope>NUCLEOTIDE SEQUENCE [LARGE SCALE GENOMIC DNA]</scope>
    <source>
        <strain evidence="2">RMSCC 3488</strain>
    </source>
</reference>
<sequence>MSTYGQPISCAPHALIAILFPFVIKSARNPSDIRSVAEIRAMSCGVLDTSEQNAFWKLSYPIAMPAKSSIFRAEQANPGGVVIAMGGDDSGLLENGEDVTRRR</sequence>
<reference evidence="2" key="3">
    <citation type="journal article" date="2010" name="Genome Res.">
        <title>Population genomic sequencing of Coccidioides fungi reveals recent hybridization and transposon control.</title>
        <authorList>
            <person name="Neafsey D.E."/>
            <person name="Barker B.M."/>
            <person name="Sharpton T.J."/>
            <person name="Stajich J.E."/>
            <person name="Park D.J."/>
            <person name="Whiston E."/>
            <person name="Hung C.-Y."/>
            <person name="McMahan C."/>
            <person name="White J."/>
            <person name="Sykes S."/>
            <person name="Heiman D."/>
            <person name="Young S."/>
            <person name="Zeng Q."/>
            <person name="Abouelleil A."/>
            <person name="Aftuck L."/>
            <person name="Bessette D."/>
            <person name="Brown A."/>
            <person name="FitzGerald M."/>
            <person name="Lui A."/>
            <person name="Macdonald J.P."/>
            <person name="Priest M."/>
            <person name="Orbach M.J."/>
            <person name="Galgiani J.N."/>
            <person name="Kirkland T.N."/>
            <person name="Cole G.T."/>
            <person name="Birren B.W."/>
            <person name="Henn M.R."/>
            <person name="Taylor J.W."/>
            <person name="Rounsley S.D."/>
        </authorList>
    </citation>
    <scope>NUCLEOTIDE SEQUENCE [LARGE SCALE GENOMIC DNA]</scope>
    <source>
        <strain evidence="2">RMSCC 3488</strain>
    </source>
</reference>
<dbReference type="VEuPathDB" id="FungiDB:CPAG_02380"/>
<gene>
    <name evidence="1" type="ORF">CPAG_02380</name>
</gene>
<accession>A0A0J6F9V1</accession>
<dbReference type="EMBL" id="DS268109">
    <property type="protein sequence ID" value="KMM66040.1"/>
    <property type="molecule type" value="Genomic_DNA"/>
</dbReference>
<proteinExistence type="predicted"/>
<dbReference type="Proteomes" id="UP000054567">
    <property type="component" value="Unassembled WGS sequence"/>
</dbReference>
<reference evidence="1 2" key="1">
    <citation type="submission" date="2007-06" db="EMBL/GenBank/DDBJ databases">
        <title>The Genome Sequence of Coccidioides posadasii RMSCC_3488.</title>
        <authorList>
            <consortium name="Coccidioides Genome Resources Consortium"/>
            <consortium name="The Broad Institute Genome Sequencing Platform"/>
            <person name="Henn M.R."/>
            <person name="Sykes S."/>
            <person name="Young S."/>
            <person name="Jaffe D."/>
            <person name="Berlin A."/>
            <person name="Alvarez P."/>
            <person name="Butler J."/>
            <person name="Gnerre S."/>
            <person name="Grabherr M."/>
            <person name="Mauceli E."/>
            <person name="Brockman W."/>
            <person name="Kodira C."/>
            <person name="Alvarado L."/>
            <person name="Zeng Q."/>
            <person name="Crawford M."/>
            <person name="Antoine C."/>
            <person name="Devon K."/>
            <person name="Galgiani J."/>
            <person name="Orsborn K."/>
            <person name="Lewis M.L."/>
            <person name="Nusbaum C."/>
            <person name="Galagan J."/>
            <person name="Birren B."/>
        </authorList>
    </citation>
    <scope>NUCLEOTIDE SEQUENCE [LARGE SCALE GENOMIC DNA]</scope>
    <source>
        <strain evidence="1 2">RMSCC 3488</strain>
    </source>
</reference>
<protein>
    <submittedName>
        <fullName evidence="1">Uncharacterized protein</fullName>
    </submittedName>
</protein>
<evidence type="ECO:0000313" key="2">
    <source>
        <dbReference type="Proteomes" id="UP000054567"/>
    </source>
</evidence>
<name>A0A0J6F9V1_COCPO</name>